<feature type="domain" description="AntA/AntB antirepressor" evidence="1">
    <location>
        <begin position="18"/>
        <end position="84"/>
    </location>
</feature>
<reference evidence="2 3" key="1">
    <citation type="submission" date="2016-10" db="EMBL/GenBank/DDBJ databases">
        <authorList>
            <person name="de Groot N.N."/>
        </authorList>
    </citation>
    <scope>NUCLEOTIDE SEQUENCE [LARGE SCALE GENOMIC DNA]</scope>
    <source>
        <strain evidence="2 3">L14</strain>
    </source>
</reference>
<protein>
    <submittedName>
        <fullName evidence="2">Anti-repressor protein</fullName>
    </submittedName>
</protein>
<dbReference type="EMBL" id="FOJX01000018">
    <property type="protein sequence ID" value="SFB15760.1"/>
    <property type="molecule type" value="Genomic_DNA"/>
</dbReference>
<evidence type="ECO:0000313" key="2">
    <source>
        <dbReference type="EMBL" id="SFB15760.1"/>
    </source>
</evidence>
<dbReference type="Proteomes" id="UP000183843">
    <property type="component" value="Unassembled WGS sequence"/>
</dbReference>
<dbReference type="Pfam" id="PF08346">
    <property type="entry name" value="AntA"/>
    <property type="match status" value="1"/>
</dbReference>
<accession>A0A1I0YTL3</accession>
<dbReference type="AlphaFoldDB" id="A0A1I0YTL3"/>
<sequence>MENELVMVSVNENNEPVISGRELHEFLQVKTPYTMWFNRMCEYGFSENIDYVTKMLERSDGKAGKPLTDHILTSDMAKEIAMVQLNERGKLARQHFIEIEKKWNSPENVMARALIMANNNIIELKGTIQMLEPKAKFADAKGYEHGIL</sequence>
<dbReference type="RefSeq" id="WP_218140860.1">
    <property type="nucleotide sequence ID" value="NZ_FOJX01000018.1"/>
</dbReference>
<dbReference type="InterPro" id="IPR013557">
    <property type="entry name" value="AntA/B_antirep"/>
</dbReference>
<gene>
    <name evidence="2" type="ORF">SAMN05216587_11823</name>
</gene>
<proteinExistence type="predicted"/>
<evidence type="ECO:0000313" key="3">
    <source>
        <dbReference type="Proteomes" id="UP000183843"/>
    </source>
</evidence>
<organism evidence="2 3">
    <name type="scientific">Selenomonas ruminantium</name>
    <dbReference type="NCBI Taxonomy" id="971"/>
    <lineage>
        <taxon>Bacteria</taxon>
        <taxon>Bacillati</taxon>
        <taxon>Bacillota</taxon>
        <taxon>Negativicutes</taxon>
        <taxon>Selenomonadales</taxon>
        <taxon>Selenomonadaceae</taxon>
        <taxon>Selenomonas</taxon>
    </lineage>
</organism>
<name>A0A1I0YTL3_SELRU</name>
<evidence type="ECO:0000259" key="1">
    <source>
        <dbReference type="Pfam" id="PF08346"/>
    </source>
</evidence>